<dbReference type="InterPro" id="IPR050466">
    <property type="entry name" value="Carboxylest/Gibb_receptor"/>
</dbReference>
<gene>
    <name evidence="3" type="ORF">LIER_24973</name>
</gene>
<comment type="similarity">
    <text evidence="1">Belongs to the 'GDXG' lipolytic enzyme family.</text>
</comment>
<dbReference type="EMBL" id="BAABME010007395">
    <property type="protein sequence ID" value="GAA0170786.1"/>
    <property type="molecule type" value="Genomic_DNA"/>
</dbReference>
<feature type="domain" description="Alpha/beta hydrolase fold-3" evidence="2">
    <location>
        <begin position="91"/>
        <end position="312"/>
    </location>
</feature>
<sequence length="341" mass="38849">MEAQLEKTTTPLLPWRTRLSINIVSRVTDAARRSNGTVNRRLLNLLELKTPPTPTTPINGVTSSDISVDPSRNLWFRLYNPTTTTATVPLIVFFHGGGFSFLSPDNRHYDSVCRRFARKIQAVVVSVNYRLAPENKYPAQYEDGFDVLKFLDDEANVKKYLPENADLSCCFLAGDSAGGNLSHHVALRACQYEFRKLKVMGVLAIQPFFGGEEITEAEKRLNKIDPLVSLERTEWMWKAFMPPHEGDRDHQVINVSGPKAVDISKLNFPPVLVVVGGFDSLQDWQRRYYEWLKKSGKEAYLLEYPTMVHAFYIFPELPQSAILISEMKEFMSKQLSKRGKL</sequence>
<proteinExistence type="inferred from homology"/>
<dbReference type="GO" id="GO:0016787">
    <property type="term" value="F:hydrolase activity"/>
    <property type="evidence" value="ECO:0007669"/>
    <property type="project" value="InterPro"/>
</dbReference>
<dbReference type="InterPro" id="IPR029058">
    <property type="entry name" value="AB_hydrolase_fold"/>
</dbReference>
<comment type="caution">
    <text evidence="3">The sequence shown here is derived from an EMBL/GenBank/DDBJ whole genome shotgun (WGS) entry which is preliminary data.</text>
</comment>
<evidence type="ECO:0000313" key="4">
    <source>
        <dbReference type="Proteomes" id="UP001454036"/>
    </source>
</evidence>
<dbReference type="Gene3D" id="3.40.50.1820">
    <property type="entry name" value="alpha/beta hydrolase"/>
    <property type="match status" value="1"/>
</dbReference>
<dbReference type="PANTHER" id="PTHR23024">
    <property type="entry name" value="ARYLACETAMIDE DEACETYLASE"/>
    <property type="match status" value="1"/>
</dbReference>
<dbReference type="Proteomes" id="UP001454036">
    <property type="component" value="Unassembled WGS sequence"/>
</dbReference>
<name>A0AAV3R594_LITER</name>
<dbReference type="Pfam" id="PF07859">
    <property type="entry name" value="Abhydrolase_3"/>
    <property type="match status" value="1"/>
</dbReference>
<evidence type="ECO:0000259" key="2">
    <source>
        <dbReference type="Pfam" id="PF07859"/>
    </source>
</evidence>
<accession>A0AAV3R594</accession>
<dbReference type="AlphaFoldDB" id="A0AAV3R594"/>
<keyword evidence="4" id="KW-1185">Reference proteome</keyword>
<organism evidence="3 4">
    <name type="scientific">Lithospermum erythrorhizon</name>
    <name type="common">Purple gromwell</name>
    <name type="synonym">Lithospermum officinale var. erythrorhizon</name>
    <dbReference type="NCBI Taxonomy" id="34254"/>
    <lineage>
        <taxon>Eukaryota</taxon>
        <taxon>Viridiplantae</taxon>
        <taxon>Streptophyta</taxon>
        <taxon>Embryophyta</taxon>
        <taxon>Tracheophyta</taxon>
        <taxon>Spermatophyta</taxon>
        <taxon>Magnoliopsida</taxon>
        <taxon>eudicotyledons</taxon>
        <taxon>Gunneridae</taxon>
        <taxon>Pentapetalae</taxon>
        <taxon>asterids</taxon>
        <taxon>lamiids</taxon>
        <taxon>Boraginales</taxon>
        <taxon>Boraginaceae</taxon>
        <taxon>Boraginoideae</taxon>
        <taxon>Lithospermeae</taxon>
        <taxon>Lithospermum</taxon>
    </lineage>
</organism>
<dbReference type="InterPro" id="IPR013094">
    <property type="entry name" value="AB_hydrolase_3"/>
</dbReference>
<protein>
    <submittedName>
        <fullName evidence="3">Deacetylase</fullName>
    </submittedName>
</protein>
<reference evidence="3 4" key="1">
    <citation type="submission" date="2024-01" db="EMBL/GenBank/DDBJ databases">
        <title>The complete chloroplast genome sequence of Lithospermum erythrorhizon: insights into the phylogenetic relationship among Boraginaceae species and the maternal lineages of purple gromwells.</title>
        <authorList>
            <person name="Okada T."/>
            <person name="Watanabe K."/>
        </authorList>
    </citation>
    <scope>NUCLEOTIDE SEQUENCE [LARGE SCALE GENOMIC DNA]</scope>
</reference>
<evidence type="ECO:0000313" key="3">
    <source>
        <dbReference type="EMBL" id="GAA0170786.1"/>
    </source>
</evidence>
<dbReference type="SUPFAM" id="SSF53474">
    <property type="entry name" value="alpha/beta-Hydrolases"/>
    <property type="match status" value="1"/>
</dbReference>
<dbReference type="PANTHER" id="PTHR23024:SF24">
    <property type="entry name" value="ALPHA_BETA HYDROLASE FOLD-3 DOMAIN-CONTAINING PROTEIN"/>
    <property type="match status" value="1"/>
</dbReference>
<evidence type="ECO:0000256" key="1">
    <source>
        <dbReference type="ARBA" id="ARBA00010515"/>
    </source>
</evidence>